<name>A0A1H6KPY1_9FLAO</name>
<sequence>MTNCNYYKFMKKTTIHSRFKIRWLSTQTLILLFLGLFLPTLQVNAQFTIDTTLAPGNFAANNGNGFVTFNFTNTNTYPVFITDVSAVTSGAYTNAEAYLYTSITPLTGPPGVIPTASTMPWVQEVNQTINTTNNTTTPQPILTGVNVVIPANTTVGMAIGVFTTGNSSGAMRYHTMTSSTFTYSAGGVDMIFSPTTAYGVTSYTGSTANNPRAFVGSVSFIPGVPCSGQVSAGTASSTVTGACAAVPFNLSLNGATMAGGVTYQWQSSPAGANTFTNITGATNMSYVVANQTVATDYRCVVTCTNSNSTATSTIVSVAQNPYTDCYCTPTYSYSCSNTSENINSFIITGEGTSEISDLDTGCSTGNYQDRTSVFTPVDLLQDSEYDVQINTNYGSAQFVWASIWIDFNDNGAFEPSEQLVKDVPMVAAPGFLNLSIAIPDTAPPGVHRMRVRANYNATIDACANGSWGETHDYDVNVIAITCFRPLDVQISDVTKNSALVTVTPNTKNTGSVTYAYEVRESGMPGSGTIGLAASGTATTNPFTVTGLQPSTKYTVYVKTVCSSTDSSGWTKSDIIGTMCDYPELIAAPGKTVCGPQEVDLTAIFDAGTVKWYDTVTKDSLLYTGANFTTPVLTADTSYWVQAGNISLGEKAVGEGTYTTSGSWEFLYSLYHGYKHQYIFTADELIDAGISAGNITALKFDVVSTGVYNPRLNFSIAMGETTQSVATTTQIANSNLTQVYSNASQPLTTGIMTFTFTTPYVWDGSSNVIVQIASDNGAWSSPYGEIRGHDALATRTSVLYGDNQGIAGILAATAPAGSIYGATSAYRPNTIFVGEFGCASPMVEVKVEVEPKPAFELSTDMVTSCGGGDSEVVTITTNLGGYDTFVWTPSTGVSGDEVNGWTFSSTQEQDYVLSASQSNGICEHLKTVRVFASENPQADATLASTYDLCKNEVAELKALEAVPADVTIGMPTTTTSATSEMSAYVYSEVYSKQQYIYSAAELIAQGVTTAGYIDELSFETINSGAGLTSAEYTVRMMSTPNTTFGTTDFATGNFVTVFSRTNHAHTFQGLQTMTLDSPFYWDGQSNILVEITQERGTATGTNNAQTYYNTVSGSDVGIYTTSETDPDPLTGTVTNNRLNVKFGLTQAKVTWSPTTNLYLDAATTVQYTPGTDASTVYVISSGAMNQVYNATITAPTGCESVIPVTINVVDVTTPVVQSQTFCQATPVSDIVVTGGTSSTIYNFYDSATATTPITTISKTGTYYVEAVQGDCKSPRVAFTVTITTLALPNAQLTQYSCGSGTVADLVATGTSGAQIKWYDSATSTTPLALTTPLVNNTTYYASQTLGSCESGRIAVLVNVGQGPASLTPQTISVCGALNYGNVNLNQIAGSELVWYPSSTSQTPIPNTSQVVTGTYYVSQKVNGCESQRAQVIVTAQGSVPAPTATIQNICGSGTVAQLTAQILPNATAEWYSNATSTTPLALTTPLTSGTYYLSQRVGNCVSVKVPVAVRVTSTSAPAVTPITLCDGAQVGNIDLPTPTGVSYNWYLNSTSTTPLPLTDILQSGYYFVTRVENGCESVRTQVQVTINSRPNSPTGASPQTFNNYAEISNLIMNEPNVVWYATYEDAMNGVNPLQQNMPMVNGSTYYAVVIGTNGCPSLPTPVEVVIVLGVNDFDLSKLNYYPNPTSDLLTINYNEVITKVEVFDLNGRLVMTREFESETVQLDFGKLSSGTYMLNVKTKDSSQFIKIVRK</sequence>
<dbReference type="InterPro" id="IPR003961">
    <property type="entry name" value="FN3_dom"/>
</dbReference>
<dbReference type="Pfam" id="PF18962">
    <property type="entry name" value="Por_Secre_tail"/>
    <property type="match status" value="1"/>
</dbReference>
<dbReference type="Pfam" id="PF20009">
    <property type="entry name" value="GEVED"/>
    <property type="match status" value="1"/>
</dbReference>
<evidence type="ECO:0000313" key="4">
    <source>
        <dbReference type="Proteomes" id="UP000199634"/>
    </source>
</evidence>
<gene>
    <name evidence="3" type="ORF">SAMN02927937_01363</name>
</gene>
<dbReference type="Gene3D" id="2.60.40.10">
    <property type="entry name" value="Immunoglobulins"/>
    <property type="match status" value="1"/>
</dbReference>
<dbReference type="InterPro" id="IPR044023">
    <property type="entry name" value="Ig_7"/>
</dbReference>
<evidence type="ECO:0000259" key="2">
    <source>
        <dbReference type="PROSITE" id="PS50853"/>
    </source>
</evidence>
<dbReference type="SMART" id="SM00060">
    <property type="entry name" value="FN3"/>
    <property type="match status" value="1"/>
</dbReference>
<evidence type="ECO:0000313" key="3">
    <source>
        <dbReference type="EMBL" id="SEH77648.1"/>
    </source>
</evidence>
<dbReference type="SUPFAM" id="SSF49265">
    <property type="entry name" value="Fibronectin type III"/>
    <property type="match status" value="1"/>
</dbReference>
<proteinExistence type="predicted"/>
<accession>A0A1H6KPY1</accession>
<dbReference type="InterPro" id="IPR026444">
    <property type="entry name" value="Secre_tail"/>
</dbReference>
<dbReference type="CDD" id="cd00063">
    <property type="entry name" value="FN3"/>
    <property type="match status" value="1"/>
</dbReference>
<keyword evidence="4" id="KW-1185">Reference proteome</keyword>
<feature type="domain" description="Fibronectin type-III" evidence="2">
    <location>
        <begin position="484"/>
        <end position="580"/>
    </location>
</feature>
<dbReference type="PROSITE" id="PS50853">
    <property type="entry name" value="FN3"/>
    <property type="match status" value="1"/>
</dbReference>
<dbReference type="InterPro" id="IPR045474">
    <property type="entry name" value="GEVED"/>
</dbReference>
<dbReference type="Pfam" id="PF19081">
    <property type="entry name" value="Ig_7"/>
    <property type="match status" value="3"/>
</dbReference>
<dbReference type="Proteomes" id="UP000199634">
    <property type="component" value="Unassembled WGS sequence"/>
</dbReference>
<dbReference type="InterPro" id="IPR036116">
    <property type="entry name" value="FN3_sf"/>
</dbReference>
<dbReference type="Gene3D" id="2.60.40.2700">
    <property type="match status" value="1"/>
</dbReference>
<dbReference type="Pfam" id="PF00041">
    <property type="entry name" value="fn3"/>
    <property type="match status" value="1"/>
</dbReference>
<protein>
    <submittedName>
        <fullName evidence="3">Por secretion system C-terminal sorting domain-containing protein</fullName>
    </submittedName>
</protein>
<organism evidence="3 4">
    <name type="scientific">Paenimyroides marinum</name>
    <dbReference type="NCBI Taxonomy" id="1159016"/>
    <lineage>
        <taxon>Bacteria</taxon>
        <taxon>Pseudomonadati</taxon>
        <taxon>Bacteroidota</taxon>
        <taxon>Flavobacteriia</taxon>
        <taxon>Flavobacteriales</taxon>
        <taxon>Flavobacteriaceae</taxon>
        <taxon>Paenimyroides</taxon>
    </lineage>
</organism>
<evidence type="ECO:0000256" key="1">
    <source>
        <dbReference type="ARBA" id="ARBA00022729"/>
    </source>
</evidence>
<dbReference type="EMBL" id="FNXE01000016">
    <property type="protein sequence ID" value="SEH77648.1"/>
    <property type="molecule type" value="Genomic_DNA"/>
</dbReference>
<dbReference type="OrthoDB" id="9813840at2"/>
<dbReference type="NCBIfam" id="TIGR04183">
    <property type="entry name" value="Por_Secre_tail"/>
    <property type="match status" value="1"/>
</dbReference>
<dbReference type="InterPro" id="IPR013783">
    <property type="entry name" value="Ig-like_fold"/>
</dbReference>
<dbReference type="STRING" id="1159016.SAMN02927937_01363"/>
<reference evidence="3 4" key="1">
    <citation type="submission" date="2016-10" db="EMBL/GenBank/DDBJ databases">
        <authorList>
            <person name="de Groot N.N."/>
        </authorList>
    </citation>
    <scope>NUCLEOTIDE SEQUENCE [LARGE SCALE GENOMIC DNA]</scope>
    <source>
        <strain evidence="3 4">CGMCC 1.10825</strain>
    </source>
</reference>
<keyword evidence="1" id="KW-0732">Signal</keyword>